<dbReference type="InterPro" id="IPR023214">
    <property type="entry name" value="HAD_sf"/>
</dbReference>
<dbReference type="GO" id="GO:0008962">
    <property type="term" value="F:phosphatidylglycerophosphatase activity"/>
    <property type="evidence" value="ECO:0007669"/>
    <property type="project" value="InterPro"/>
</dbReference>
<dbReference type="GO" id="GO:0005737">
    <property type="term" value="C:cytoplasm"/>
    <property type="evidence" value="ECO:0007669"/>
    <property type="project" value="TreeGrafter"/>
</dbReference>
<dbReference type="CDD" id="cd16416">
    <property type="entry name" value="HAD_BsYqeG-like"/>
    <property type="match status" value="1"/>
</dbReference>
<dbReference type="InterPro" id="IPR006549">
    <property type="entry name" value="HAD-SF_hydro_IIIA"/>
</dbReference>
<gene>
    <name evidence="1" type="ORF">P0Y55_10920</name>
</gene>
<dbReference type="Proteomes" id="UP001178662">
    <property type="component" value="Chromosome"/>
</dbReference>
<dbReference type="InterPro" id="IPR010021">
    <property type="entry name" value="PGPP1/Gep4"/>
</dbReference>
<dbReference type="PANTHER" id="PTHR19288:SF25">
    <property type="entry name" value="PHOSPHATIDYLGLYCEROPHOSPHATASE GEP4, MITOCHONDRIAL"/>
    <property type="match status" value="1"/>
</dbReference>
<dbReference type="Gene3D" id="3.40.50.1000">
    <property type="entry name" value="HAD superfamily/HAD-like"/>
    <property type="match status" value="1"/>
</dbReference>
<dbReference type="NCBIfam" id="TIGR01509">
    <property type="entry name" value="HAD-SF-IA-v3"/>
    <property type="match status" value="1"/>
</dbReference>
<dbReference type="NCBIfam" id="TIGR01549">
    <property type="entry name" value="HAD-SF-IA-v1"/>
    <property type="match status" value="1"/>
</dbReference>
<dbReference type="EMBL" id="CP119317">
    <property type="protein sequence ID" value="WEK53109.1"/>
    <property type="molecule type" value="Genomic_DNA"/>
</dbReference>
<sequence length="175" mass="19476">MFKRLLPDQIVNTVYDIDLDEWSAQGVRGIITDLDNTLVSARTPLATPELIQWLDRVHDRGFKVVILSNNNSRRVAKFAEPLGLPYIPAARKPAGAAFRQALQQLGLAPQQVVVVGDQLMTDVLGGHRAGLKAILVTPIARSEEGWRTRINRVIEKVALSRLRKQGLWPKDKGGR</sequence>
<dbReference type="InterPro" id="IPR036412">
    <property type="entry name" value="HAD-like_sf"/>
</dbReference>
<dbReference type="InterPro" id="IPR006439">
    <property type="entry name" value="HAD-SF_hydro_IA"/>
</dbReference>
<proteinExistence type="predicted"/>
<organism evidence="1 2">
    <name type="scientific">Candidatus Cohnella colombiensis</name>
    <dbReference type="NCBI Taxonomy" id="3121368"/>
    <lineage>
        <taxon>Bacteria</taxon>
        <taxon>Bacillati</taxon>
        <taxon>Bacillota</taxon>
        <taxon>Bacilli</taxon>
        <taxon>Bacillales</taxon>
        <taxon>Paenibacillaceae</taxon>
        <taxon>Cohnella</taxon>
    </lineage>
</organism>
<name>A0AA95JEC5_9BACL</name>
<dbReference type="NCBIfam" id="TIGR01668">
    <property type="entry name" value="YqeG_hyp_ppase"/>
    <property type="match status" value="1"/>
</dbReference>
<dbReference type="Pfam" id="PF00702">
    <property type="entry name" value="Hydrolase"/>
    <property type="match status" value="1"/>
</dbReference>
<dbReference type="SUPFAM" id="SSF56784">
    <property type="entry name" value="HAD-like"/>
    <property type="match status" value="1"/>
</dbReference>
<dbReference type="AlphaFoldDB" id="A0AA95JEC5"/>
<evidence type="ECO:0000313" key="2">
    <source>
        <dbReference type="Proteomes" id="UP001178662"/>
    </source>
</evidence>
<keyword evidence="2" id="KW-1185">Reference proteome</keyword>
<protein>
    <submittedName>
        <fullName evidence="1">YqeG family HAD IIIA-type phosphatase</fullName>
    </submittedName>
</protein>
<dbReference type="PANTHER" id="PTHR19288">
    <property type="entry name" value="4-NITROPHENYLPHOSPHATASE-RELATED"/>
    <property type="match status" value="1"/>
</dbReference>
<dbReference type="NCBIfam" id="TIGR01662">
    <property type="entry name" value="HAD-SF-IIIA"/>
    <property type="match status" value="1"/>
</dbReference>
<accession>A0AA95JEC5</accession>
<evidence type="ECO:0000313" key="1">
    <source>
        <dbReference type="EMBL" id="WEK53109.1"/>
    </source>
</evidence>
<reference evidence="1" key="1">
    <citation type="submission" date="2023-03" db="EMBL/GenBank/DDBJ databases">
        <title>Andean soil-derived lignocellulolytic bacterial consortium as a source of novel taxa and putative plastic-active enzymes.</title>
        <authorList>
            <person name="Diaz-Garcia L."/>
            <person name="Chuvochina M."/>
            <person name="Feuerriegel G."/>
            <person name="Bunk B."/>
            <person name="Sproer C."/>
            <person name="Streit W.R."/>
            <person name="Rodriguez L.M."/>
            <person name="Overmann J."/>
            <person name="Jimenez D.J."/>
        </authorList>
    </citation>
    <scope>NUCLEOTIDE SEQUENCE</scope>
    <source>
        <strain evidence="1">MAG 2441</strain>
    </source>
</reference>